<dbReference type="KEGG" id="bgv:CAL12_27370"/>
<evidence type="ECO:0008006" key="4">
    <source>
        <dbReference type="Google" id="ProtNLM"/>
    </source>
</evidence>
<dbReference type="EMBL" id="CP021108">
    <property type="protein sequence ID" value="ARP84166.1"/>
    <property type="molecule type" value="Genomic_DNA"/>
</dbReference>
<dbReference type="OrthoDB" id="1431504at2"/>
<evidence type="ECO:0000313" key="3">
    <source>
        <dbReference type="Proteomes" id="UP000194151"/>
    </source>
</evidence>
<dbReference type="Proteomes" id="UP000194151">
    <property type="component" value="Chromosome"/>
</dbReference>
<organism evidence="2 3">
    <name type="scientific">Bordetella genomosp. 8</name>
    <dbReference type="NCBI Taxonomy" id="1416806"/>
    <lineage>
        <taxon>Bacteria</taxon>
        <taxon>Pseudomonadati</taxon>
        <taxon>Pseudomonadota</taxon>
        <taxon>Betaproteobacteria</taxon>
        <taxon>Burkholderiales</taxon>
        <taxon>Alcaligenaceae</taxon>
        <taxon>Bordetella</taxon>
    </lineage>
</organism>
<keyword evidence="3" id="KW-1185">Reference proteome</keyword>
<proteinExistence type="predicted"/>
<feature type="region of interest" description="Disordered" evidence="1">
    <location>
        <begin position="1"/>
        <end position="27"/>
    </location>
</feature>
<name>A0A1W6YST5_9BORD</name>
<evidence type="ECO:0000313" key="2">
    <source>
        <dbReference type="EMBL" id="ARP84166.1"/>
    </source>
</evidence>
<dbReference type="RefSeq" id="WP_086067489.1">
    <property type="nucleotide sequence ID" value="NZ_CP021108.1"/>
</dbReference>
<feature type="compositionally biased region" description="Polar residues" evidence="1">
    <location>
        <begin position="1"/>
        <end position="14"/>
    </location>
</feature>
<accession>A0A1W6YST5</accession>
<sequence>MATQANTIGSSGSPLTAREEDYGPDNPQTMVRILVDTAYVATTAAANNGQVSNGVYMLDNRASNGSLYEGSLELRTFAHLEDFVGWRIEPVDPTTQDTVRIIGFEVLGTADAFTSAGEPVMRDTNGQFFVGQVLNAATCGYRIKAELTANGLQVMRIPFYWDPSIVAN</sequence>
<evidence type="ECO:0000256" key="1">
    <source>
        <dbReference type="SAM" id="MobiDB-lite"/>
    </source>
</evidence>
<dbReference type="STRING" id="1416806.CAL12_27370"/>
<protein>
    <recommendedName>
        <fullName evidence="4">Inclusion body protein</fullName>
    </recommendedName>
</protein>
<gene>
    <name evidence="2" type="ORF">CAL12_27370</name>
</gene>
<reference evidence="2 3" key="1">
    <citation type="submission" date="2017-05" db="EMBL/GenBank/DDBJ databases">
        <title>Complete and WGS of Bordetella genogroups.</title>
        <authorList>
            <person name="Spilker T."/>
            <person name="LiPuma J."/>
        </authorList>
    </citation>
    <scope>NUCLEOTIDE SEQUENCE [LARGE SCALE GENOMIC DNA]</scope>
    <source>
        <strain evidence="2 3">AU19157</strain>
    </source>
</reference>
<dbReference type="AlphaFoldDB" id="A0A1W6YST5"/>